<protein>
    <submittedName>
        <fullName evidence="2">Uncharacterized protein</fullName>
    </submittedName>
</protein>
<reference evidence="3" key="1">
    <citation type="journal article" date="2021" name="Elife">
        <title>Highly contiguous assemblies of 101 drosophilid genomes.</title>
        <authorList>
            <person name="Kim B.Y."/>
            <person name="Wang J.R."/>
            <person name="Miller D.E."/>
            <person name="Barmina O."/>
            <person name="Delaney E."/>
            <person name="Thompson A."/>
            <person name="Comeault A.A."/>
            <person name="Peede D."/>
            <person name="D'Agostino E.R."/>
            <person name="Pelaez J."/>
            <person name="Aguilar J.M."/>
            <person name="Haji D."/>
            <person name="Matsunaga T."/>
            <person name="Armstrong E.E."/>
            <person name="Zych M."/>
            <person name="Ogawa Y."/>
            <person name="Stamenkovic-Radak M."/>
            <person name="Jelic M."/>
            <person name="Veselinovic M.S."/>
            <person name="Tanaskovic M."/>
            <person name="Eric P."/>
            <person name="Gao J.J."/>
            <person name="Katoh T.K."/>
            <person name="Toda M.J."/>
            <person name="Watabe H."/>
            <person name="Watada M."/>
            <person name="Davis J.S."/>
            <person name="Moyle L.C."/>
            <person name="Manoli G."/>
            <person name="Bertolini E."/>
            <person name="Kostal V."/>
            <person name="Hawley R.S."/>
            <person name="Takahashi A."/>
            <person name="Jones C.D."/>
            <person name="Price D.K."/>
            <person name="Whiteman N."/>
            <person name="Kopp A."/>
            <person name="Matute D.R."/>
            <person name="Petrov D.A."/>
        </authorList>
    </citation>
    <scope>NUCLEOTIDE SEQUENCE [LARGE SCALE GENOMIC DNA]</scope>
</reference>
<dbReference type="EnsemblMetazoa" id="XM_044457098.1">
    <property type="protein sequence ID" value="XP_044313033.1"/>
    <property type="gene ID" value="LOC108039505"/>
</dbReference>
<feature type="region of interest" description="Disordered" evidence="1">
    <location>
        <begin position="310"/>
        <end position="381"/>
    </location>
</feature>
<dbReference type="GeneID" id="108039505"/>
<evidence type="ECO:0000313" key="3">
    <source>
        <dbReference type="Proteomes" id="UP001652680"/>
    </source>
</evidence>
<accession>A0ABM5J2I3</accession>
<feature type="region of interest" description="Disordered" evidence="1">
    <location>
        <begin position="164"/>
        <end position="198"/>
    </location>
</feature>
<feature type="compositionally biased region" description="Polar residues" evidence="1">
    <location>
        <begin position="328"/>
        <end position="349"/>
    </location>
</feature>
<proteinExistence type="predicted"/>
<feature type="compositionally biased region" description="Polar residues" evidence="1">
    <location>
        <begin position="119"/>
        <end position="129"/>
    </location>
</feature>
<feature type="compositionally biased region" description="Low complexity" evidence="1">
    <location>
        <begin position="175"/>
        <end position="193"/>
    </location>
</feature>
<reference evidence="2" key="2">
    <citation type="submission" date="2025-05" db="UniProtKB">
        <authorList>
            <consortium name="EnsemblMetazoa"/>
        </authorList>
    </citation>
    <scope>IDENTIFICATION</scope>
</reference>
<name>A0ABM5J2I3_DRORH</name>
<evidence type="ECO:0000256" key="1">
    <source>
        <dbReference type="SAM" id="MobiDB-lite"/>
    </source>
</evidence>
<feature type="compositionally biased region" description="Basic and acidic residues" evidence="1">
    <location>
        <begin position="80"/>
        <end position="91"/>
    </location>
</feature>
<dbReference type="Proteomes" id="UP001652680">
    <property type="component" value="Unassembled WGS sequence"/>
</dbReference>
<feature type="compositionally biased region" description="Polar residues" evidence="1">
    <location>
        <begin position="368"/>
        <end position="381"/>
    </location>
</feature>
<feature type="region of interest" description="Disordered" evidence="1">
    <location>
        <begin position="73"/>
        <end position="129"/>
    </location>
</feature>
<sequence length="822" mass="94674">MEPEKEVEVEVEVAVGDLRIWGGPEWQTQSQSSIFSEIKTILLRRQIRRGSPKKSCRRSDLHSYTRNLKEKILKSNFSHKSQEQSKHSRDEDFSEEEFEDTPKDIEYLSSEQDDVHCRSQISQQSTDRSKSFSQIYSEIFEESKERQQKAEWACRTYNINKSKLHRSLQKSGSRELGSGHYESSLGSESSSNLAKRSQEYENRLKQGRIGNINDNQEKCILNKARSPFSELEGPHTHGEEIAKDLRLKRSKRLVNKLERTERWCSHRNQESRKPYSHWSENRCSDDCNRSYLCKHETSAFRTSSVCSRSRKYDSEVTDGNDYPAVCKSDTSAGIQTTATPQSGSQRDYLSSSSTRHRHHHHYRRQRSVPKTYQDRGNSPINIKTRRRMHDYQDLHRETGTEKVRKGWLGRSSASVGVQYPSGDEIEDCSNGRPSSFLNMDHGVPYEFESHKGGLLSAGEGKILGVNNLVPIRYDEELKCKGNHNLQDMEINEGLDETINKDHCMTEDEVRIQNDLYEYTFDDELTKFVGFKTYDRGEEFSDEYGQETKISDEMENFSDDYDQTVTSEEVITEEGNQLARKSTDDEEYIEDGQGFNHENGEDVSLDKLGQYKIFDEESVQSKERDEVKPKSPLSLTIYDADEALMEIPEDFEGSAVVLDDDADFLDITLTDDEEQIRAKLMAAALTTRRSSCSISASSGLKSRRSIESSILSYKPSVIFTRRSRAFDEDCAPRRNDRIALLAEQFLRSFSKSYSEGPEWQPLVEEVTASESNWQSLEEREVTKRTTGDIKDSGTPLSVDRQLLSEEFNKKLHRQLKVIVESFQ</sequence>
<feature type="compositionally biased region" description="Basic residues" evidence="1">
    <location>
        <begin position="354"/>
        <end position="367"/>
    </location>
</feature>
<keyword evidence="3" id="KW-1185">Reference proteome</keyword>
<organism evidence="2 3">
    <name type="scientific">Drosophila rhopaloa</name>
    <name type="common">Fruit fly</name>
    <dbReference type="NCBI Taxonomy" id="1041015"/>
    <lineage>
        <taxon>Eukaryota</taxon>
        <taxon>Metazoa</taxon>
        <taxon>Ecdysozoa</taxon>
        <taxon>Arthropoda</taxon>
        <taxon>Hexapoda</taxon>
        <taxon>Insecta</taxon>
        <taxon>Pterygota</taxon>
        <taxon>Neoptera</taxon>
        <taxon>Endopterygota</taxon>
        <taxon>Diptera</taxon>
        <taxon>Brachycera</taxon>
        <taxon>Muscomorpha</taxon>
        <taxon>Ephydroidea</taxon>
        <taxon>Drosophilidae</taxon>
        <taxon>Drosophila</taxon>
        <taxon>Sophophora</taxon>
    </lineage>
</organism>
<evidence type="ECO:0000313" key="2">
    <source>
        <dbReference type="EnsemblMetazoa" id="XP_044313033.1"/>
    </source>
</evidence>
<dbReference type="RefSeq" id="XP_044313033.1">
    <property type="nucleotide sequence ID" value="XM_044457098.1"/>
</dbReference>